<feature type="domain" description="DUF4350" evidence="2">
    <location>
        <begin position="55"/>
        <end position="258"/>
    </location>
</feature>
<keyword evidence="1" id="KW-1133">Transmembrane helix</keyword>
<sequence>MSAATRSSSPFSKMAVLGIVLVGFLAFISLLYFLSAGDTGDQRNDGAAHASATGLNGYAGFVRLLEKENYDVTLSRTPGGLETTDLLILTPSLYADGEEIGRILNNRDYLGPTIVILPKWFANRPPRNLPGESAGEFKEGWVQLGGATQLAWTSELPGVFEFEHQIETLEETEAPNWSGIETAGELPTKTVAYAEENELHQPLITDGAGHTLALSVLGEEGSEYYEDAHWTIFVVEPDLVNNYGLARSENAEAALALVREAGYGGEYESVTIDMTLQGFGGADNLLTLAFRPPFLAATLCLILAMLIIGWRAFLRFGPAAVSGPEIAFGKKRLVSNGAGLIVRAKRLGLLAEPYADLSARRLSHRLGLTRPEPEAIDAALAARLPDEEPYSLRADRLREAQSPTEILRAAQALRELEGKLAK</sequence>
<accession>A0A9X1F110</accession>
<keyword evidence="4" id="KW-1185">Reference proteome</keyword>
<reference evidence="3" key="1">
    <citation type="submission" date="2021-04" db="EMBL/GenBank/DDBJ databases">
        <authorList>
            <person name="Pira H."/>
            <person name="Risdian C."/>
            <person name="Wink J."/>
        </authorList>
    </citation>
    <scope>NUCLEOTIDE SEQUENCE</scope>
    <source>
        <strain evidence="3">WH158</strain>
    </source>
</reference>
<dbReference type="EMBL" id="JAGSPC010000001">
    <property type="protein sequence ID" value="MBV7258149.1"/>
    <property type="molecule type" value="Genomic_DNA"/>
</dbReference>
<dbReference type="RefSeq" id="WP_218403509.1">
    <property type="nucleotide sequence ID" value="NZ_JAGSPC010000001.1"/>
</dbReference>
<feature type="transmembrane region" description="Helical" evidence="1">
    <location>
        <begin position="15"/>
        <end position="34"/>
    </location>
</feature>
<keyword evidence="1" id="KW-0472">Membrane</keyword>
<evidence type="ECO:0000256" key="1">
    <source>
        <dbReference type="SAM" id="Phobius"/>
    </source>
</evidence>
<dbReference type="AlphaFoldDB" id="A0A9X1F110"/>
<evidence type="ECO:0000313" key="4">
    <source>
        <dbReference type="Proteomes" id="UP001138681"/>
    </source>
</evidence>
<evidence type="ECO:0000313" key="3">
    <source>
        <dbReference type="EMBL" id="MBV7258149.1"/>
    </source>
</evidence>
<name>A0A9X1F110_9SPHN</name>
<dbReference type="Pfam" id="PF14258">
    <property type="entry name" value="DUF4350"/>
    <property type="match status" value="1"/>
</dbReference>
<dbReference type="InterPro" id="IPR025646">
    <property type="entry name" value="DUF4350"/>
</dbReference>
<dbReference type="Proteomes" id="UP001138681">
    <property type="component" value="Unassembled WGS sequence"/>
</dbReference>
<proteinExistence type="predicted"/>
<feature type="transmembrane region" description="Helical" evidence="1">
    <location>
        <begin position="294"/>
        <end position="313"/>
    </location>
</feature>
<gene>
    <name evidence="3" type="ORF">KCG46_01020</name>
</gene>
<evidence type="ECO:0000259" key="2">
    <source>
        <dbReference type="Pfam" id="PF14258"/>
    </source>
</evidence>
<organism evidence="3 4">
    <name type="scientific">Erythrobacter crassostreae</name>
    <dbReference type="NCBI Taxonomy" id="2828328"/>
    <lineage>
        <taxon>Bacteria</taxon>
        <taxon>Pseudomonadati</taxon>
        <taxon>Pseudomonadota</taxon>
        <taxon>Alphaproteobacteria</taxon>
        <taxon>Sphingomonadales</taxon>
        <taxon>Erythrobacteraceae</taxon>
        <taxon>Erythrobacter/Porphyrobacter group</taxon>
        <taxon>Erythrobacter</taxon>
    </lineage>
</organism>
<keyword evidence="1" id="KW-0812">Transmembrane</keyword>
<comment type="caution">
    <text evidence="3">The sequence shown here is derived from an EMBL/GenBank/DDBJ whole genome shotgun (WGS) entry which is preliminary data.</text>
</comment>
<protein>
    <submittedName>
        <fullName evidence="3">DUF4350 domain-containing protein</fullName>
    </submittedName>
</protein>